<dbReference type="FunFam" id="2.120.10.30:FF:000033">
    <property type="entry name" value="teneurin-a isoform X3"/>
    <property type="match status" value="1"/>
</dbReference>
<evidence type="ECO:0000256" key="14">
    <source>
        <dbReference type="SAM" id="Phobius"/>
    </source>
</evidence>
<evidence type="ECO:0000256" key="6">
    <source>
        <dbReference type="ARBA" id="ARBA00022692"/>
    </source>
</evidence>
<dbReference type="Pfam" id="PF25020">
    <property type="entry name" value="TTR_TEN1-4"/>
    <property type="match status" value="1"/>
</dbReference>
<proteinExistence type="inferred from homology"/>
<dbReference type="InterPro" id="IPR051216">
    <property type="entry name" value="Teneurin"/>
</dbReference>
<sequence>MDPAGKAGRLNSRIRRQRSHEWKDYGSSSENDDDLETYRYDESSRNSQDIRKGDSGGHSSSTSGKGSSNQFSAYNSLPRSGHGVPHQGSAGPKSEVEVVNNPIVKQQVVPLQRDGSTRGRMYLSLHRGPSSSSTSDNNSDATYTDSEPITRRSRGNPSLEGQNMFHESPPEPAPASTLPGRNIPPVLHLDGLGRRPRLGYLESECESEPPYLPTMLTAGISSMYPSQDVSLDDKVTPLIESNSGLEINSNAQDHRNKLSVDDNERIYSQPQQVQLSKSEEQKSSSIGNGMNNPSSQSHHNNAGNPLTYSSGGTGGPTYSNPLPVYCSTPSSTTGPMVPITNCVNPQLIQPSTAPGPTRPPFTSSSKFASSAINNSRLHFQKTCVHKCSWKMATIILIFLTMLLIAFVTYFAATSSMSSSESNKPCIVVEERGTADSYTRTTASTPSRISVPVSPSQRVCFLSPTEVSFYKKIELGIILSRHLASHESWNLLFIHSDASFVKFNFSVPHSARMALLARRNEPPSITAYDIMEVIADHHRLYRRTTAMQLEEINFLHYLEAGTWYLTIINDDNKSVFVVFTPNITREIPLTCPNACHDHGNCHLGKCHCFPGYIGPDCADSVCPVLCSGHGRYIHGSCRCESGWKGAECNVETTDCELADCNGRGKCADGMCVCNVGYKGDFCEQVDCLDSTCSGHGACVQGECWCKIGWRGINCSEADGRLSRCFPDCSSHGVFDLDTEQCICFDHWTGVDCSKAKCSLDCGIHGRCEEGRCHCDQGWTGHRCDLRTCDPRCLEHGQCNNGTCVCIQGWMGRHCTLDGCPQSCSDHGQCSKEGNIWTCRCHEGWGGHDCSVPQETKCDDEIDNDADGLIDCADSECCYKGQCQDSLMCMSSPDPLDILLRKQPPAVTASFYQKMKFLIEEQSVQSYAHKDEYSESQFWSAFVKSRVSVIRGRVVSREGNGLIGIRVSVATDPQFGFTLTRSDGWFDILVNGGGAVTLQFQRNPFHPIKRTVMVPWNTVMVMSPVVMSATVETEVQEDLLQQQAPCMEHDYDVMKPIVYQTWRSGSQGACTENSAIMAETQVLQESFSIPGSDLHLVYHSSHAQGYLSTIHLQLTPSIIPETLRLVHLRIVVEGFLVEKMFEADPDIKYTFAWNKRNVYKQKVYGLTTARVYVGYKYSKCDRVVWTVQATTLRGYDMDISELGSWNLDVHHRYNFHEGVLQKGDGATIYFRQQPRVISILMGNSQPRPLLCPDCNGLARDNKLLSPVALASGPDGSVYVGDFNLVRRITPNGQVYTVFRMKTSDVSSQYHLTLSPTDGHLYISAPEHHKILRVHSLDKVEDPDSNFDVVVGSGIRCLPRDKNNCGDGKPALEALLSYPKGMAVAVDNTLYFADGANIRIVDNQGIIHTLIGDHHHKKQWKPIPCSGTLKMEEVKLRWPTDLAINPLDGALYFIDDHMVLKLTHDKRVMAVAGQPAYCKSPSAAAQKSRKTGDSALGSLISFTFGPTGELYIAEVDKNNVNRVRRLTPDGELLHFAGKEDGCLCEWLNCTCAVEDEGFLAMDTKLFAVSSLTVTSDGVVHIADQGSLRILSAIPYLPQPDEQFEFQIAYPDNHEVYVFNKYGQHSVTRSILTGKTVYTFLYNVNTSFGKLNAVTDASGNKVSFLRDSGNSLHTIETARGTKCRVQVTKQGLLETIVDPDNLEIKFQYDTMGLLTSRSDAAGRSFFYVYDENGRLTDVVKPSGQVTKLSFDLSSEGASVFSHDEKKDSQLVVTVKGTSVISTQNGVYIQATLHQDGTIEVETPWQVGLVWEPASHYVLQEMLPVQAGMFPLPVRQTTYVGLEPANVIEWRYDVKYNRKERSRVERSISAVERVLMANDIQYLTMEYDWVAAREILYNSSRRPFLVIQYDSFTRPIQWLPTETRLPLNVMYDRLGRLSGWQQGPLSENYGYDRMSHLAEIKYPEGSAMRFNYDGKTMPSKLVLPSGRRFTSHYDSNGGLKFVTTPKGTRHSFLTLISIGFYKFFYIPPGNIGPFVIHFNDLKLPIMKIFPGDQGRILYRYNNQSLLSAIVFGGGKIEKNYSSSGFISSESSSTLEIDIRNEYTYDGALLVTAKTHYVSQFHLTNAIVHYQYDKFFRIKSILFRIGSLQLSAIEYRYNSKTGRKEQIGDFKLFEKSFNETVLSDSTASISRQFDALHRLREVSLTIIDKEVFRINIQYDNRNLVTQSKMYMTHLGKSKIRFQNFSYDADGQLIEMDGRDHWKFTYDQNGNLVTMQYMGNRIDILHDVGDRIVSFSDTPYVVDGRGFVIQRGEESFAYNTKGQLTKASRNGRYDVEYYYNTRGMIAVRKDNFGNVTQFFYADLSNPDKVTHIYNNNDGKTTSFLYDDRGFLLFMLVNKETYYIATDHNGSPLLVFDRKGDNVKEVHRGPYGHVLFDSNPHFYLPIDFQGGILDPLTGMLHFGEMIYDSLAGQWLTPKWDEILYHITSPQHLHLYRFNKNDPINIDKKIKNKLDLTAWIKSQGIDIDSLDLAANSLFHRMHEKEAMPLFLDMPSVPLVSGFACAIRQKLDSFASLTSVAKPKVKREQLFETILPKISTMSVPFGSGITVSRIGDRALIRASNEADNIRRDVYTSVFNNSYLLDLHLVMHGQDVFYFVKDKTWRVADDLNQLQRLGTAINTTVHESKPEDLKADNHVDVRVHSEHAILNIRYGTNPHKERQRLLRHAKKHAVGQRWTQERQIILTSQRGSQKWTEKEKEHILTTSSVPGYRGDYYHDIELYPELADDPANVVFHKSNQKQRFNNRNLRALYVKNGFLSVKKACELKVLWLNWNPDKDVLSLEVKGLVYSLGGLDNTKRCVLETAARVFNSGALIAPFVARIKCLLQENWERGMDWDDSVVLDERKCQKVEAVCGESCCRGVEKVESDDLFYCPSADNPAYLLTRGVSV</sequence>
<evidence type="ECO:0000256" key="5">
    <source>
        <dbReference type="ARBA" id="ARBA00022536"/>
    </source>
</evidence>
<feature type="compositionally biased region" description="Low complexity" evidence="13">
    <location>
        <begin position="130"/>
        <end position="146"/>
    </location>
</feature>
<evidence type="ECO:0000256" key="2">
    <source>
        <dbReference type="ARBA" id="ARBA00004236"/>
    </source>
</evidence>
<evidence type="ECO:0000256" key="8">
    <source>
        <dbReference type="ARBA" id="ARBA00022989"/>
    </source>
</evidence>
<dbReference type="InterPro" id="IPR008969">
    <property type="entry name" value="CarboxyPept-like_regulatory"/>
</dbReference>
<comment type="similarity">
    <text evidence="3">Belongs to the tenascin family. Teneurin subfamily.</text>
</comment>
<dbReference type="Gene3D" id="2.120.10.30">
    <property type="entry name" value="TolB, C-terminal domain"/>
    <property type="match status" value="2"/>
</dbReference>
<dbReference type="InterPro" id="IPR028916">
    <property type="entry name" value="Tox-GHH_dom"/>
</dbReference>
<evidence type="ECO:0000256" key="12">
    <source>
        <dbReference type="PROSITE-ProRule" id="PRU00076"/>
    </source>
</evidence>
<evidence type="ECO:0000256" key="9">
    <source>
        <dbReference type="ARBA" id="ARBA00023136"/>
    </source>
</evidence>
<evidence type="ECO:0000259" key="15">
    <source>
        <dbReference type="PROSITE" id="PS50026"/>
    </source>
</evidence>
<feature type="region of interest" description="Disordered" evidence="13">
    <location>
        <begin position="1"/>
        <end position="186"/>
    </location>
</feature>
<dbReference type="PANTHER" id="PTHR11219">
    <property type="entry name" value="TENEURIN AND N-ACETYLGLUCOSAMINE-1-PHOSPHODIESTER ALPHA-N-ACETYLGLUCOSAMINIDASE"/>
    <property type="match status" value="1"/>
</dbReference>
<dbReference type="PROSITE" id="PS00022">
    <property type="entry name" value="EGF_1"/>
    <property type="match status" value="3"/>
</dbReference>
<accession>A0A8T0F1L6</accession>
<reference evidence="16" key="1">
    <citation type="journal article" date="2020" name="bioRxiv">
        <title>Chromosome-level reference genome of the European wasp spider Argiope bruennichi: a resource for studies on range expansion and evolutionary adaptation.</title>
        <authorList>
            <person name="Sheffer M.M."/>
            <person name="Hoppe A."/>
            <person name="Krehenwinkel H."/>
            <person name="Uhl G."/>
            <person name="Kuss A.W."/>
            <person name="Jensen L."/>
            <person name="Jensen C."/>
            <person name="Gillespie R.G."/>
            <person name="Hoff K.J."/>
            <person name="Prost S."/>
        </authorList>
    </citation>
    <scope>NUCLEOTIDE SEQUENCE</scope>
</reference>
<dbReference type="SMART" id="SM00181">
    <property type="entry name" value="EGF"/>
    <property type="match status" value="8"/>
</dbReference>
<dbReference type="Gene3D" id="2.10.25.10">
    <property type="entry name" value="Laminin"/>
    <property type="match status" value="7"/>
</dbReference>
<dbReference type="InterPro" id="IPR011042">
    <property type="entry name" value="6-blade_b-propeller_TolB-like"/>
</dbReference>
<keyword evidence="10 12" id="KW-1015">Disulfide bond</keyword>
<comment type="subcellular location">
    <subcellularLocation>
        <location evidence="2">Cell membrane</location>
    </subcellularLocation>
    <subcellularLocation>
        <location evidence="1">Membrane</location>
        <topology evidence="1">Single-pass membrane protein</topology>
    </subcellularLocation>
</comment>
<dbReference type="GO" id="GO:0008045">
    <property type="term" value="P:motor neuron axon guidance"/>
    <property type="evidence" value="ECO:0007669"/>
    <property type="project" value="TreeGrafter"/>
</dbReference>
<feature type="compositionally biased region" description="Low complexity" evidence="13">
    <location>
        <begin position="57"/>
        <end position="72"/>
    </location>
</feature>
<feature type="disulfide bond" evidence="12">
    <location>
        <begin position="839"/>
        <end position="848"/>
    </location>
</feature>
<dbReference type="Pfam" id="PF05380">
    <property type="entry name" value="Peptidase_A17"/>
    <property type="match status" value="1"/>
</dbReference>
<comment type="caution">
    <text evidence="16">The sequence shown here is derived from an EMBL/GenBank/DDBJ whole genome shotgun (WGS) entry which is preliminary data.</text>
</comment>
<feature type="domain" description="EGF-like" evidence="15">
    <location>
        <begin position="814"/>
        <end position="849"/>
    </location>
</feature>
<gene>
    <name evidence="16" type="ORF">HNY73_010060</name>
</gene>
<dbReference type="EMBL" id="JABXBU010000030">
    <property type="protein sequence ID" value="KAF8784372.1"/>
    <property type="molecule type" value="Genomic_DNA"/>
</dbReference>
<feature type="disulfide bond" evidence="12">
    <location>
        <begin position="818"/>
        <end position="828"/>
    </location>
</feature>
<evidence type="ECO:0000313" key="17">
    <source>
        <dbReference type="Proteomes" id="UP000807504"/>
    </source>
</evidence>
<dbReference type="InterPro" id="IPR057629">
    <property type="entry name" value="Teneurin1-4_GBD"/>
</dbReference>
<feature type="compositionally biased region" description="Polar residues" evidence="13">
    <location>
        <begin position="286"/>
        <end position="306"/>
    </location>
</feature>
<evidence type="ECO:0000256" key="7">
    <source>
        <dbReference type="ARBA" id="ARBA00022737"/>
    </source>
</evidence>
<evidence type="ECO:0000256" key="1">
    <source>
        <dbReference type="ARBA" id="ARBA00004167"/>
    </source>
</evidence>
<keyword evidence="6 14" id="KW-0812">Transmembrane</keyword>
<dbReference type="GO" id="GO:0005886">
    <property type="term" value="C:plasma membrane"/>
    <property type="evidence" value="ECO:0007669"/>
    <property type="project" value="UniProtKB-SubCell"/>
</dbReference>
<dbReference type="InterPro" id="IPR056820">
    <property type="entry name" value="TEN_TTR-like"/>
</dbReference>
<keyword evidence="11" id="KW-0325">Glycoprotein</keyword>
<dbReference type="InterPro" id="IPR008042">
    <property type="entry name" value="Retrotrans_Pao"/>
</dbReference>
<evidence type="ECO:0000256" key="13">
    <source>
        <dbReference type="SAM" id="MobiDB-lite"/>
    </source>
</evidence>
<dbReference type="PROSITE" id="PS50026">
    <property type="entry name" value="EGF_3"/>
    <property type="match status" value="1"/>
</dbReference>
<keyword evidence="8 14" id="KW-1133">Transmembrane helix</keyword>
<evidence type="ECO:0000256" key="4">
    <source>
        <dbReference type="ARBA" id="ARBA00022475"/>
    </source>
</evidence>
<dbReference type="Proteomes" id="UP000807504">
    <property type="component" value="Unassembled WGS sequence"/>
</dbReference>
<feature type="compositionally biased region" description="Basic and acidic residues" evidence="13">
    <location>
        <begin position="36"/>
        <end position="55"/>
    </location>
</feature>
<dbReference type="Gene3D" id="2.180.10.10">
    <property type="entry name" value="RHS repeat-associated core"/>
    <property type="match status" value="2"/>
</dbReference>
<feature type="region of interest" description="Disordered" evidence="13">
    <location>
        <begin position="269"/>
        <end position="314"/>
    </location>
</feature>
<organism evidence="16 17">
    <name type="scientific">Argiope bruennichi</name>
    <name type="common">Wasp spider</name>
    <name type="synonym">Aranea bruennichi</name>
    <dbReference type="NCBI Taxonomy" id="94029"/>
    <lineage>
        <taxon>Eukaryota</taxon>
        <taxon>Metazoa</taxon>
        <taxon>Ecdysozoa</taxon>
        <taxon>Arthropoda</taxon>
        <taxon>Chelicerata</taxon>
        <taxon>Arachnida</taxon>
        <taxon>Araneae</taxon>
        <taxon>Araneomorphae</taxon>
        <taxon>Entelegynae</taxon>
        <taxon>Araneoidea</taxon>
        <taxon>Araneidae</taxon>
        <taxon>Argiope</taxon>
    </lineage>
</organism>
<feature type="transmembrane region" description="Helical" evidence="14">
    <location>
        <begin position="391"/>
        <end position="412"/>
    </location>
</feature>
<dbReference type="InterPro" id="IPR056823">
    <property type="entry name" value="TEN-like_YD-shell"/>
</dbReference>
<keyword evidence="5 12" id="KW-0245">EGF-like domain</keyword>
<dbReference type="Pfam" id="PF23538">
    <property type="entry name" value="Teneurin_ABD"/>
    <property type="match status" value="1"/>
</dbReference>
<dbReference type="Pfam" id="PF25023">
    <property type="entry name" value="TEN_YD-shell"/>
    <property type="match status" value="1"/>
</dbReference>
<keyword evidence="9 14" id="KW-0472">Membrane</keyword>
<dbReference type="InterPro" id="IPR000742">
    <property type="entry name" value="EGF"/>
</dbReference>
<reference evidence="16" key="2">
    <citation type="submission" date="2020-06" db="EMBL/GenBank/DDBJ databases">
        <authorList>
            <person name="Sheffer M."/>
        </authorList>
    </citation>
    <scope>NUCLEOTIDE SEQUENCE</scope>
</reference>
<dbReference type="Pfam" id="PF25021">
    <property type="entry name" value="TEN_NHL"/>
    <property type="match status" value="1"/>
</dbReference>
<dbReference type="Pfam" id="PF24329">
    <property type="entry name" value="FN-plug_TEN1-4"/>
    <property type="match status" value="1"/>
</dbReference>
<dbReference type="InterPro" id="IPR057627">
    <property type="entry name" value="FN-plug_TEN1-4"/>
</dbReference>
<evidence type="ECO:0000313" key="16">
    <source>
        <dbReference type="EMBL" id="KAF8784372.1"/>
    </source>
</evidence>
<keyword evidence="4" id="KW-1003">Cell membrane</keyword>
<dbReference type="PROSITE" id="PS01186">
    <property type="entry name" value="EGF_2"/>
    <property type="match status" value="3"/>
</dbReference>
<comment type="caution">
    <text evidence="12">Lacks conserved residue(s) required for the propagation of feature annotation.</text>
</comment>
<dbReference type="GO" id="GO:0042803">
    <property type="term" value="F:protein homodimerization activity"/>
    <property type="evidence" value="ECO:0007669"/>
    <property type="project" value="UniProtKB-ARBA"/>
</dbReference>
<keyword evidence="17" id="KW-1185">Reference proteome</keyword>
<name>A0A8T0F1L6_ARGBR</name>
<dbReference type="Pfam" id="PF15636">
    <property type="entry name" value="Tox-GHH"/>
    <property type="match status" value="1"/>
</dbReference>
<protein>
    <submittedName>
        <fullName evidence="16">Teneurin-m like protein</fullName>
    </submittedName>
</protein>
<dbReference type="FunFam" id="2.10.25.10:FF:000013">
    <property type="entry name" value="Teneurin transmembrane protein 4"/>
    <property type="match status" value="1"/>
</dbReference>
<evidence type="ECO:0000256" key="10">
    <source>
        <dbReference type="ARBA" id="ARBA00023157"/>
    </source>
</evidence>
<dbReference type="Pfam" id="PF25024">
    <property type="entry name" value="EGF_TEN"/>
    <property type="match status" value="1"/>
</dbReference>
<dbReference type="CDD" id="cd00054">
    <property type="entry name" value="EGF_CA"/>
    <property type="match status" value="1"/>
</dbReference>
<dbReference type="SUPFAM" id="SSF49464">
    <property type="entry name" value="Carboxypeptidase regulatory domain-like"/>
    <property type="match status" value="1"/>
</dbReference>
<dbReference type="FunFam" id="2.10.25.10:FF:000001">
    <property type="entry name" value="Tenascin C"/>
    <property type="match status" value="1"/>
</dbReference>
<dbReference type="PANTHER" id="PTHR11219:SF69">
    <property type="entry name" value="TENEURIN-A"/>
    <property type="match status" value="1"/>
</dbReference>
<dbReference type="Pfam" id="PF23093">
    <property type="entry name" value="GBD_Tenm3"/>
    <property type="match status" value="1"/>
</dbReference>
<evidence type="ECO:0000256" key="11">
    <source>
        <dbReference type="ARBA" id="ARBA00023180"/>
    </source>
</evidence>
<keyword evidence="7" id="KW-0677">Repeat</keyword>
<evidence type="ECO:0000256" key="3">
    <source>
        <dbReference type="ARBA" id="ARBA00009385"/>
    </source>
</evidence>
<dbReference type="SUPFAM" id="SSF101898">
    <property type="entry name" value="NHL repeat"/>
    <property type="match status" value="2"/>
</dbReference>
<dbReference type="InterPro" id="IPR056822">
    <property type="entry name" value="TEN_NHL"/>
</dbReference>